<keyword evidence="2" id="KW-1185">Reference proteome</keyword>
<dbReference type="RefSeq" id="WP_253653282.1">
    <property type="nucleotide sequence ID" value="NZ_BAAAOE010000001.1"/>
</dbReference>
<evidence type="ECO:0000313" key="2">
    <source>
        <dbReference type="Proteomes" id="UP001205740"/>
    </source>
</evidence>
<dbReference type="Proteomes" id="UP001205740">
    <property type="component" value="Unassembled WGS sequence"/>
</dbReference>
<comment type="caution">
    <text evidence="1">The sequence shown here is derived from an EMBL/GenBank/DDBJ whole genome shotgun (WGS) entry which is preliminary data.</text>
</comment>
<sequence length="268" mass="28795">MDPVLLSAVDEILRRHPDEPLARRARRVRDGPVRVAVRGRPGAGRDTLARALRDRLGVAPIVPGDDLDDADVWCHALVGWPRSEDVAALRRLPADRTVVVLAKADTLGDPDAALERARECAAVVGVPVHPVSAVLGCVDLSDDEVAFLHGMVDADEPVPSMAATFVVGDGDERRLRTGLLRRLDQYGLLVATDEIAVAREEGRRPGARDLNRLLVAESGFAALRPVLDSMAAAVEAHRREVVAGLLDRLAAAGVERDPIETTLAQVSR</sequence>
<protein>
    <submittedName>
        <fullName evidence="1">Uncharacterized protein</fullName>
    </submittedName>
</protein>
<dbReference type="SUPFAM" id="SSF52540">
    <property type="entry name" value="P-loop containing nucleoside triphosphate hydrolases"/>
    <property type="match status" value="1"/>
</dbReference>
<reference evidence="1 2" key="1">
    <citation type="submission" date="2022-06" db="EMBL/GenBank/DDBJ databases">
        <title>Genomic Encyclopedia of Archaeal and Bacterial Type Strains, Phase II (KMG-II): from individual species to whole genera.</title>
        <authorList>
            <person name="Goeker M."/>
        </authorList>
    </citation>
    <scope>NUCLEOTIDE SEQUENCE [LARGE SCALE GENOMIC DNA]</scope>
    <source>
        <strain evidence="1 2">DSM 45037</strain>
    </source>
</reference>
<name>A0ABT1GYP7_9NOCA</name>
<organism evidence="1 2">
    <name type="scientific">Williamsia serinedens</name>
    <dbReference type="NCBI Taxonomy" id="391736"/>
    <lineage>
        <taxon>Bacteria</taxon>
        <taxon>Bacillati</taxon>
        <taxon>Actinomycetota</taxon>
        <taxon>Actinomycetes</taxon>
        <taxon>Mycobacteriales</taxon>
        <taxon>Nocardiaceae</taxon>
        <taxon>Williamsia</taxon>
    </lineage>
</organism>
<dbReference type="EMBL" id="JAMTCG010000002">
    <property type="protein sequence ID" value="MCP2159657.1"/>
    <property type="molecule type" value="Genomic_DNA"/>
</dbReference>
<accession>A0ABT1GYP7</accession>
<proteinExistence type="predicted"/>
<evidence type="ECO:0000313" key="1">
    <source>
        <dbReference type="EMBL" id="MCP2159657.1"/>
    </source>
</evidence>
<gene>
    <name evidence="1" type="ORF">LX12_000836</name>
</gene>
<dbReference type="InterPro" id="IPR027417">
    <property type="entry name" value="P-loop_NTPase"/>
</dbReference>